<comment type="caution">
    <text evidence="3">The sequence shown here is derived from an EMBL/GenBank/DDBJ whole genome shotgun (WGS) entry which is preliminary data.</text>
</comment>
<proteinExistence type="predicted"/>
<feature type="chain" id="PRO_5029591866" evidence="1">
    <location>
        <begin position="35"/>
        <end position="910"/>
    </location>
</feature>
<dbReference type="InterPro" id="IPR013783">
    <property type="entry name" value="Ig-like_fold"/>
</dbReference>
<accession>A0A7K1TF09</accession>
<dbReference type="Pfam" id="PF00041">
    <property type="entry name" value="fn3"/>
    <property type="match status" value="1"/>
</dbReference>
<sequence length="910" mass="94583">MMQSYTRGSTLSRQLRQLGLTALLVGGATVAAQAQTLNYTAFAAQNVAGTFTDLAATGTVITTTSTDDANSAAQPIGFNFSYNGATFSQFVLNTNGLIRLGADAPSAANLFAQYENGQATGVDPVSSTAAADVNLLMPFNFDLESGTGTGGAEYRVTTTGTAPNQVCTIQWKNVRDKTGGSSAQYDNFTFQVKLYQTTNYIEFVYGTATPATTGTDIARYPTVGIKGSGSASGQDVLANKTSSAAAWSTTTFITGQYGTSTHNYRRTAGPDPGRTYRFRTALPNDASVAAIYTYGEIATPAALPHAVRTVITNVGTTARTNLVATLNVTGANTFTDTKTIATLAAGASTTVTFASYPATLAVGTNTVTVSLPADDNTANNTASYGQVVTTNRISYTDPNGTFDGSVGVGQPGGALAAKYTLSAATTISDVVLNFSASTFASTNYQVVLYDATGTGGIPGNILYTSPTQNRTAAASTPTIAIPNVQVPAAFYIGVKELDNNPSLNYQTEDPLRTATYYYSLDGATAWTSVNNTSLRTRLAIEFGTITPGCTAPTAVAVSNLTTTTATITFTPAASGSTSYQIVYGPIGFNPATSGTTVTATTSPVTLTGLASSSAYQVYVRSTCTTSGFSLFTAAVGFTTACDPTVAVTGFPYSLNFDTLPTGQLLPCGVTVLDANADGATWAISKAAPNSGVNSMRYTSSFPTSPVANDWFFTPPLATTAGTRYQLAFRYRGEGIANSPSTYIEKLEVKSGTAATAAGMTNTLYTNNNITNTSYQLANGASTPAVAVLQPAAGNQFIGFHAISDANQGNLYVDDLSISTVLATSEVLMRAITVFPNPSTTGVFDLEIHGANAKGALDVTVTNTLGQRVYTGSARDNYTNTLDLSTLAAGIYHLQVRTGDQYLTRQVSIVK</sequence>
<evidence type="ECO:0000259" key="2">
    <source>
        <dbReference type="PROSITE" id="PS50853"/>
    </source>
</evidence>
<dbReference type="SUPFAM" id="SSF49265">
    <property type="entry name" value="Fibronectin type III"/>
    <property type="match status" value="1"/>
</dbReference>
<feature type="domain" description="Fibronectin type-III" evidence="2">
    <location>
        <begin position="551"/>
        <end position="642"/>
    </location>
</feature>
<evidence type="ECO:0000313" key="4">
    <source>
        <dbReference type="Proteomes" id="UP000441336"/>
    </source>
</evidence>
<dbReference type="RefSeq" id="WP_157565214.1">
    <property type="nucleotide sequence ID" value="NZ_WQKZ01000002.1"/>
</dbReference>
<protein>
    <submittedName>
        <fullName evidence="3">T9SS type A sorting domain-containing protein</fullName>
    </submittedName>
</protein>
<organism evidence="3 4">
    <name type="scientific">Hymenobacter ginkgonis</name>
    <dbReference type="NCBI Taxonomy" id="2682976"/>
    <lineage>
        <taxon>Bacteria</taxon>
        <taxon>Pseudomonadati</taxon>
        <taxon>Bacteroidota</taxon>
        <taxon>Cytophagia</taxon>
        <taxon>Cytophagales</taxon>
        <taxon>Hymenobacteraceae</taxon>
        <taxon>Hymenobacter</taxon>
    </lineage>
</organism>
<dbReference type="AlphaFoldDB" id="A0A7K1TF09"/>
<name>A0A7K1TF09_9BACT</name>
<gene>
    <name evidence="3" type="ORF">GO988_11155</name>
</gene>
<dbReference type="InterPro" id="IPR036116">
    <property type="entry name" value="FN3_sf"/>
</dbReference>
<reference evidence="3 4" key="1">
    <citation type="submission" date="2019-12" db="EMBL/GenBank/DDBJ databases">
        <title>Hymenobacter sp. HMF4947 Genome sequencing and assembly.</title>
        <authorList>
            <person name="Kang H."/>
            <person name="Cha I."/>
            <person name="Kim H."/>
            <person name="Joh K."/>
        </authorList>
    </citation>
    <scope>NUCLEOTIDE SEQUENCE [LARGE SCALE GENOMIC DNA]</scope>
    <source>
        <strain evidence="3 4">HMF4947</strain>
    </source>
</reference>
<dbReference type="Gene3D" id="2.60.40.10">
    <property type="entry name" value="Immunoglobulins"/>
    <property type="match status" value="1"/>
</dbReference>
<dbReference type="EMBL" id="WQKZ01000002">
    <property type="protein sequence ID" value="MVN76882.1"/>
    <property type="molecule type" value="Genomic_DNA"/>
</dbReference>
<dbReference type="Proteomes" id="UP000441336">
    <property type="component" value="Unassembled WGS sequence"/>
</dbReference>
<keyword evidence="1" id="KW-0732">Signal</keyword>
<dbReference type="Pfam" id="PF18962">
    <property type="entry name" value="Por_Secre_tail"/>
    <property type="match status" value="1"/>
</dbReference>
<dbReference type="Gene3D" id="2.60.120.200">
    <property type="match status" value="1"/>
</dbReference>
<dbReference type="PROSITE" id="PS50853">
    <property type="entry name" value="FN3"/>
    <property type="match status" value="1"/>
</dbReference>
<dbReference type="NCBIfam" id="TIGR04183">
    <property type="entry name" value="Por_Secre_tail"/>
    <property type="match status" value="1"/>
</dbReference>
<evidence type="ECO:0000313" key="3">
    <source>
        <dbReference type="EMBL" id="MVN76882.1"/>
    </source>
</evidence>
<dbReference type="SMART" id="SM00060">
    <property type="entry name" value="FN3"/>
    <property type="match status" value="1"/>
</dbReference>
<dbReference type="InterPro" id="IPR003961">
    <property type="entry name" value="FN3_dom"/>
</dbReference>
<dbReference type="InterPro" id="IPR026444">
    <property type="entry name" value="Secre_tail"/>
</dbReference>
<keyword evidence="4" id="KW-1185">Reference proteome</keyword>
<evidence type="ECO:0000256" key="1">
    <source>
        <dbReference type="SAM" id="SignalP"/>
    </source>
</evidence>
<feature type="signal peptide" evidence="1">
    <location>
        <begin position="1"/>
        <end position="34"/>
    </location>
</feature>